<keyword evidence="4" id="KW-1185">Reference proteome</keyword>
<dbReference type="RefSeq" id="WP_187711965.1">
    <property type="nucleotide sequence ID" value="NZ_CP060820.1"/>
</dbReference>
<protein>
    <submittedName>
        <fullName evidence="3">S9 family peptidase</fullName>
    </submittedName>
</protein>
<accession>A0A7H0FWV8</accession>
<dbReference type="AlphaFoldDB" id="A0A7H0FWV8"/>
<sequence length="904" mass="99384">MRQGPRLRPGFFRLPVKFSAWPKQSASARSITALGPVRHHRLRYARPRAAKAVARRSGGFMEQAGAFGRVRGLRMRAGKWLVCAVLMLVAMDAFGMRRIKEGEAPKLAPDEGLVVISVDTSTPIATVHVGRVGGGTATVLNYLKIGRNPALFAAKAGEYEWAQMKLTNGFMYSRFRIGKPEFRFTVTAGKIVYPGDLVLRPSSLTNAYIQVHNRTLPIMDWLQAEHAALYAQLPFEYTGYYPDPFPAHYRAAVAKNSRPGVDLNAGREAPKPQDLPIPADMMWKPSRIAAVALNPAGDLLAETVREEKGYWTLNLIDLRAGRSQRLSAERYPPDTLRWKGDRTLIAASGGWHGSHTVYVVGDANQDGKYRIKELALLGTGRVVDLLPSSPDEILFEGYDSAGKLVVHRVRLEGDKSIRGFTTARSRDRVNQGATNDRAWYADGNGRLRAAIVARDEATVLVHAANGSFHDVLNSDEDFSFDPVGLSFDGNTIYGLTDEDRAQRDLVALDPVTRKITRTGFSKPGVDIVSASFNERREPVAARYYEAGRLVTEYFDDANRKMLAWVRTAFPGKVVTVLDRSTDNAQLILWVDGSDHPPQVYHLDVASKKASLIDEMAPWLSDKVFAPAYVINAKGKDGLPIEAFLTLPAGTSKRPLVLFPHGGPVGVSDSLNFDRDVQFLASQGYAVLQVNFRGSEGYGKAFREAGYNNHGRMIEDDIDAALRIALATYPLDESRMCTLGASYGGYSALISAIRWPGRFKCAVSMSGVSDRALFFTASDNVRSEKMRPELERLLGNPRTDLAAMQAVSPLYHTDQLTLPVMLVHGREDVRVDFEHTRRLVRMLNLENRQPVLMAIPDMEHDLGTAEVASVVWTGIAGFLQLHLGAAPGPAAGAPAAASQMPDTAK</sequence>
<evidence type="ECO:0000259" key="2">
    <source>
        <dbReference type="Pfam" id="PF00326"/>
    </source>
</evidence>
<dbReference type="Gene3D" id="3.40.50.1820">
    <property type="entry name" value="alpha/beta hydrolase"/>
    <property type="match status" value="1"/>
</dbReference>
<name>A0A7H0FWV8_9GAMM</name>
<feature type="domain" description="Peptidase S9 prolyl oligopeptidase catalytic" evidence="2">
    <location>
        <begin position="671"/>
        <end position="883"/>
    </location>
</feature>
<keyword evidence="1" id="KW-0378">Hydrolase</keyword>
<dbReference type="EMBL" id="CP060820">
    <property type="protein sequence ID" value="QNP40524.1"/>
    <property type="molecule type" value="Genomic_DNA"/>
</dbReference>
<dbReference type="Pfam" id="PF00326">
    <property type="entry name" value="Peptidase_S9"/>
    <property type="match status" value="1"/>
</dbReference>
<dbReference type="KEGG" id="lsx:H8B22_13815"/>
<dbReference type="Proteomes" id="UP000516018">
    <property type="component" value="Chromosome"/>
</dbReference>
<evidence type="ECO:0000313" key="3">
    <source>
        <dbReference type="EMBL" id="QNP40524.1"/>
    </source>
</evidence>
<dbReference type="GO" id="GO:0004252">
    <property type="term" value="F:serine-type endopeptidase activity"/>
    <property type="evidence" value="ECO:0007669"/>
    <property type="project" value="TreeGrafter"/>
</dbReference>
<dbReference type="SUPFAM" id="SSF82171">
    <property type="entry name" value="DPP6 N-terminal domain-like"/>
    <property type="match status" value="1"/>
</dbReference>
<dbReference type="SUPFAM" id="SSF53474">
    <property type="entry name" value="alpha/beta-Hydrolases"/>
    <property type="match status" value="1"/>
</dbReference>
<evidence type="ECO:0000256" key="1">
    <source>
        <dbReference type="ARBA" id="ARBA00022801"/>
    </source>
</evidence>
<dbReference type="InterPro" id="IPR029058">
    <property type="entry name" value="AB_hydrolase_fold"/>
</dbReference>
<reference evidence="3 4" key="1">
    <citation type="submission" date="2020-08" db="EMBL/GenBank/DDBJ databases">
        <title>Lysobacter sp. II4 sp. nov., isolated from soil.</title>
        <authorList>
            <person name="Woo C.Y."/>
            <person name="Kim J."/>
        </authorList>
    </citation>
    <scope>NUCLEOTIDE SEQUENCE [LARGE SCALE GENOMIC DNA]</scope>
    <source>
        <strain evidence="3 4">II4</strain>
    </source>
</reference>
<dbReference type="InterPro" id="IPR001375">
    <property type="entry name" value="Peptidase_S9_cat"/>
</dbReference>
<evidence type="ECO:0000313" key="4">
    <source>
        <dbReference type="Proteomes" id="UP000516018"/>
    </source>
</evidence>
<organism evidence="3 4">
    <name type="scientific">Agrilutibacter terrestris</name>
    <dbReference type="NCBI Taxonomy" id="2865112"/>
    <lineage>
        <taxon>Bacteria</taxon>
        <taxon>Pseudomonadati</taxon>
        <taxon>Pseudomonadota</taxon>
        <taxon>Gammaproteobacteria</taxon>
        <taxon>Lysobacterales</taxon>
        <taxon>Lysobacteraceae</taxon>
        <taxon>Agrilutibacter</taxon>
    </lineage>
</organism>
<proteinExistence type="predicted"/>
<dbReference type="PANTHER" id="PTHR42776">
    <property type="entry name" value="SERINE PEPTIDASE S9 FAMILY MEMBER"/>
    <property type="match status" value="1"/>
</dbReference>
<gene>
    <name evidence="3" type="ORF">H8B22_13815</name>
</gene>
<dbReference type="GO" id="GO:0006508">
    <property type="term" value="P:proteolysis"/>
    <property type="evidence" value="ECO:0007669"/>
    <property type="project" value="InterPro"/>
</dbReference>
<dbReference type="PANTHER" id="PTHR42776:SF27">
    <property type="entry name" value="DIPEPTIDYL PEPTIDASE FAMILY MEMBER 6"/>
    <property type="match status" value="1"/>
</dbReference>